<dbReference type="HOGENOM" id="CLU_2634206_0_0_3"/>
<evidence type="ECO:0000256" key="1">
    <source>
        <dbReference type="SAM" id="Phobius"/>
    </source>
</evidence>
<reference evidence="3" key="1">
    <citation type="journal article" date="2011" name="Proc. Natl. Acad. Sci. U.S.A.">
        <title>Genomic insights into the physiology and ecology of the marine filamentous cyanobacterium Lyngbya majuscula.</title>
        <authorList>
            <person name="Jones A.C."/>
            <person name="Monroe E.A."/>
            <person name="Podell S."/>
            <person name="Hess W.R."/>
            <person name="Klages S."/>
            <person name="Esquenazi E."/>
            <person name="Niessen S."/>
            <person name="Hoover H."/>
            <person name="Rothmann M."/>
            <person name="Lasken R.S."/>
            <person name="Yates J.R.III."/>
            <person name="Reinhardt R."/>
            <person name="Kube M."/>
            <person name="Burkart M.D."/>
            <person name="Allen E.E."/>
            <person name="Dorrestein P.C."/>
            <person name="Gerwick W.H."/>
            <person name="Gerwick L."/>
        </authorList>
    </citation>
    <scope>NUCLEOTIDE SEQUENCE [LARGE SCALE GENOMIC DNA]</scope>
    <source>
        <strain evidence="3">3L</strain>
    </source>
</reference>
<dbReference type="AlphaFoldDB" id="F4Y2K7"/>
<gene>
    <name evidence="2" type="ORF">LYNGBM3L_70580</name>
</gene>
<evidence type="ECO:0000313" key="3">
    <source>
        <dbReference type="Proteomes" id="UP000003959"/>
    </source>
</evidence>
<keyword evidence="3" id="KW-1185">Reference proteome</keyword>
<sequence>MLKYSLATRALHAIEFDRLNYFLAQVVAVRFGHDRNRTISGRAFLFYVLTMMATAIICRRRCFWSQVRETHPHEDEI</sequence>
<proteinExistence type="predicted"/>
<keyword evidence="1" id="KW-0472">Membrane</keyword>
<dbReference type="EMBL" id="GL890971">
    <property type="protein sequence ID" value="EGJ28851.1"/>
    <property type="molecule type" value="Genomic_DNA"/>
</dbReference>
<keyword evidence="1" id="KW-0812">Transmembrane</keyword>
<accession>F4Y2K7</accession>
<dbReference type="Proteomes" id="UP000003959">
    <property type="component" value="Unassembled WGS sequence"/>
</dbReference>
<protein>
    <submittedName>
        <fullName evidence="2">Uncharacterized protein</fullName>
    </submittedName>
</protein>
<organism evidence="2 3">
    <name type="scientific">Moorena producens 3L</name>
    <dbReference type="NCBI Taxonomy" id="489825"/>
    <lineage>
        <taxon>Bacteria</taxon>
        <taxon>Bacillati</taxon>
        <taxon>Cyanobacteriota</taxon>
        <taxon>Cyanophyceae</taxon>
        <taxon>Coleofasciculales</taxon>
        <taxon>Coleofasciculaceae</taxon>
        <taxon>Moorena</taxon>
    </lineage>
</organism>
<keyword evidence="1" id="KW-1133">Transmembrane helix</keyword>
<evidence type="ECO:0000313" key="2">
    <source>
        <dbReference type="EMBL" id="EGJ28851.1"/>
    </source>
</evidence>
<name>F4Y2K7_9CYAN</name>
<feature type="transmembrane region" description="Helical" evidence="1">
    <location>
        <begin position="39"/>
        <end position="58"/>
    </location>
</feature>